<sequence length="31" mass="3478">MAEELITDIIDPPESILDEVLDETETSAYQP</sequence>
<feature type="region of interest" description="Disordered" evidence="1">
    <location>
        <begin position="1"/>
        <end position="31"/>
    </location>
</feature>
<accession>A0A820PY54</accession>
<reference evidence="2" key="1">
    <citation type="submission" date="2021-02" db="EMBL/GenBank/DDBJ databases">
        <authorList>
            <person name="Nowell W R."/>
        </authorList>
    </citation>
    <scope>NUCLEOTIDE SEQUENCE</scope>
</reference>
<name>A0A820PY54_9BILA</name>
<feature type="non-terminal residue" evidence="2">
    <location>
        <position position="31"/>
    </location>
</feature>
<dbReference type="AlphaFoldDB" id="A0A820PY54"/>
<keyword evidence="3" id="KW-1185">Reference proteome</keyword>
<gene>
    <name evidence="2" type="ORF">UJA718_LOCUS19767</name>
</gene>
<protein>
    <submittedName>
        <fullName evidence="2">Uncharacterized protein</fullName>
    </submittedName>
</protein>
<comment type="caution">
    <text evidence="2">The sequence shown here is derived from an EMBL/GenBank/DDBJ whole genome shotgun (WGS) entry which is preliminary data.</text>
</comment>
<feature type="compositionally biased region" description="Acidic residues" evidence="1">
    <location>
        <begin position="16"/>
        <end position="25"/>
    </location>
</feature>
<organism evidence="2 3">
    <name type="scientific">Rotaria socialis</name>
    <dbReference type="NCBI Taxonomy" id="392032"/>
    <lineage>
        <taxon>Eukaryota</taxon>
        <taxon>Metazoa</taxon>
        <taxon>Spiralia</taxon>
        <taxon>Gnathifera</taxon>
        <taxon>Rotifera</taxon>
        <taxon>Eurotatoria</taxon>
        <taxon>Bdelloidea</taxon>
        <taxon>Philodinida</taxon>
        <taxon>Philodinidae</taxon>
        <taxon>Rotaria</taxon>
    </lineage>
</organism>
<dbReference type="Proteomes" id="UP000663873">
    <property type="component" value="Unassembled WGS sequence"/>
</dbReference>
<dbReference type="EMBL" id="CAJOBP010003566">
    <property type="protein sequence ID" value="CAF4410331.1"/>
    <property type="molecule type" value="Genomic_DNA"/>
</dbReference>
<evidence type="ECO:0000313" key="3">
    <source>
        <dbReference type="Proteomes" id="UP000663873"/>
    </source>
</evidence>
<evidence type="ECO:0000256" key="1">
    <source>
        <dbReference type="SAM" id="MobiDB-lite"/>
    </source>
</evidence>
<evidence type="ECO:0000313" key="2">
    <source>
        <dbReference type="EMBL" id="CAF4410331.1"/>
    </source>
</evidence>
<proteinExistence type="predicted"/>